<evidence type="ECO:0000313" key="6">
    <source>
        <dbReference type="Proteomes" id="UP000092461"/>
    </source>
</evidence>
<reference evidence="6" key="1">
    <citation type="submission" date="2012-05" db="EMBL/GenBank/DDBJ databases">
        <title>Whole Genome Assembly of Lutzomyia longipalpis.</title>
        <authorList>
            <person name="Richards S."/>
            <person name="Qu C."/>
            <person name="Dillon R."/>
            <person name="Worley K."/>
            <person name="Scherer S."/>
            <person name="Batterton M."/>
            <person name="Taylor A."/>
            <person name="Hawes A."/>
            <person name="Hernandez B."/>
            <person name="Kovar C."/>
            <person name="Mandapat C."/>
            <person name="Pham C."/>
            <person name="Qu C."/>
            <person name="Jing C."/>
            <person name="Bess C."/>
            <person name="Bandaranaike D."/>
            <person name="Ngo D."/>
            <person name="Ongeri F."/>
            <person name="Arias F."/>
            <person name="Lara F."/>
            <person name="Weissenberger G."/>
            <person name="Kamau G."/>
            <person name="Han H."/>
            <person name="Shen H."/>
            <person name="Dinh H."/>
            <person name="Khalil I."/>
            <person name="Jones J."/>
            <person name="Shafer J."/>
            <person name="Jayaseelan J."/>
            <person name="Quiroz J."/>
            <person name="Blankenburg K."/>
            <person name="Nguyen L."/>
            <person name="Jackson L."/>
            <person name="Francisco L."/>
            <person name="Tang L.-Y."/>
            <person name="Pu L.-L."/>
            <person name="Perales L."/>
            <person name="Lorensuhewa L."/>
            <person name="Munidasa M."/>
            <person name="Coyle M."/>
            <person name="Taylor M."/>
            <person name="Puazo M."/>
            <person name="Firestine M."/>
            <person name="Scheel M."/>
            <person name="Javaid M."/>
            <person name="Wang M."/>
            <person name="Li M."/>
            <person name="Tabassum N."/>
            <person name="Saada N."/>
            <person name="Osuji N."/>
            <person name="Aqrawi P."/>
            <person name="Fu Q."/>
            <person name="Thornton R."/>
            <person name="Raj R."/>
            <person name="Goodspeed R."/>
            <person name="Mata R."/>
            <person name="Najjar R."/>
            <person name="Gubbala S."/>
            <person name="Lee S."/>
            <person name="Denson S."/>
            <person name="Patil S."/>
            <person name="Macmil S."/>
            <person name="Qi S."/>
            <person name="Matskevitch T."/>
            <person name="Palculict T."/>
            <person name="Mathew T."/>
            <person name="Vee V."/>
            <person name="Velamala V."/>
            <person name="Korchina V."/>
            <person name="Cai W."/>
            <person name="Liu W."/>
            <person name="Dai W."/>
            <person name="Zou X."/>
            <person name="Zhu Y."/>
            <person name="Zhang Y."/>
            <person name="Wu Y.-Q."/>
            <person name="Xin Y."/>
            <person name="Nazarath L."/>
            <person name="Kovar C."/>
            <person name="Han Y."/>
            <person name="Muzny D."/>
            <person name="Gibbs R."/>
        </authorList>
    </citation>
    <scope>NUCLEOTIDE SEQUENCE [LARGE SCALE GENOMIC DNA]</scope>
    <source>
        <strain evidence="6">Jacobina</strain>
    </source>
</reference>
<evidence type="ECO:0000313" key="4">
    <source>
        <dbReference type="EMBL" id="MBC1177730.1"/>
    </source>
</evidence>
<dbReference type="EMBL" id="AJWK01016981">
    <property type="status" value="NOT_ANNOTATED_CDS"/>
    <property type="molecule type" value="Genomic_DNA"/>
</dbReference>
<evidence type="ECO:0000313" key="5">
    <source>
        <dbReference type="EnsemblMetazoa" id="LLOJ005356-PA"/>
    </source>
</evidence>
<dbReference type="InterPro" id="IPR000210">
    <property type="entry name" value="BTB/POZ_dom"/>
</dbReference>
<feature type="domain" description="BTB" evidence="3">
    <location>
        <begin position="75"/>
        <end position="134"/>
    </location>
</feature>
<dbReference type="SMART" id="SM00225">
    <property type="entry name" value="BTB"/>
    <property type="match status" value="1"/>
</dbReference>
<evidence type="ECO:0000256" key="2">
    <source>
        <dbReference type="ARBA" id="ARBA00022490"/>
    </source>
</evidence>
<dbReference type="Pfam" id="PF00651">
    <property type="entry name" value="BTB"/>
    <property type="match status" value="1"/>
</dbReference>
<dbReference type="PROSITE" id="PS50097">
    <property type="entry name" value="BTB"/>
    <property type="match status" value="1"/>
</dbReference>
<evidence type="ECO:0000259" key="3">
    <source>
        <dbReference type="PROSITE" id="PS50097"/>
    </source>
</evidence>
<dbReference type="EMBL" id="GITU01009027">
    <property type="protein sequence ID" value="MBC1177730.1"/>
    <property type="molecule type" value="Transcribed_RNA"/>
</dbReference>
<dbReference type="AlphaFoldDB" id="A0A1B0CL69"/>
<dbReference type="InterPro" id="IPR011333">
    <property type="entry name" value="SKP1/BTB/POZ_sf"/>
</dbReference>
<keyword evidence="2" id="KW-0963">Cytoplasm</keyword>
<dbReference type="VEuPathDB" id="VectorBase:LLOJ005356"/>
<keyword evidence="6" id="KW-1185">Reference proteome</keyword>
<reference evidence="4" key="2">
    <citation type="journal article" date="2020" name="BMC">
        <title>Leishmania infection induces a limited differential gene expression in the sand fly midgut.</title>
        <authorList>
            <person name="Coutinho-Abreu I.V."/>
            <person name="Serafim T.D."/>
            <person name="Meneses C."/>
            <person name="Kamhawi S."/>
            <person name="Oliveira F."/>
            <person name="Valenzuela J.G."/>
        </authorList>
    </citation>
    <scope>NUCLEOTIDE SEQUENCE</scope>
    <source>
        <strain evidence="4">Jacobina</strain>
        <tissue evidence="4">Midgut</tissue>
    </source>
</reference>
<evidence type="ECO:0000256" key="1">
    <source>
        <dbReference type="ARBA" id="ARBA00004496"/>
    </source>
</evidence>
<dbReference type="Pfam" id="PF08005">
    <property type="entry name" value="PHR"/>
    <property type="match status" value="1"/>
</dbReference>
<proteinExistence type="predicted"/>
<dbReference type="GO" id="GO:0005829">
    <property type="term" value="C:cytosol"/>
    <property type="evidence" value="ECO:0007669"/>
    <property type="project" value="TreeGrafter"/>
</dbReference>
<dbReference type="EnsemblMetazoa" id="LLOJ005356-RA">
    <property type="protein sequence ID" value="LLOJ005356-PA"/>
    <property type="gene ID" value="LLOJ005356"/>
</dbReference>
<dbReference type="Gene3D" id="2.60.120.820">
    <property type="entry name" value="PHR domain"/>
    <property type="match status" value="1"/>
</dbReference>
<reference evidence="5" key="3">
    <citation type="submission" date="2020-05" db="UniProtKB">
        <authorList>
            <consortium name="EnsemblMetazoa"/>
        </authorList>
    </citation>
    <scope>IDENTIFICATION</scope>
    <source>
        <strain evidence="5">Jacobina</strain>
    </source>
</reference>
<dbReference type="SUPFAM" id="SSF54695">
    <property type="entry name" value="POZ domain"/>
    <property type="match status" value="1"/>
</dbReference>
<dbReference type="GO" id="GO:0022008">
    <property type="term" value="P:neurogenesis"/>
    <property type="evidence" value="ECO:0007669"/>
    <property type="project" value="TreeGrafter"/>
</dbReference>
<sequence>MTFWRLFSLPLGLHRVGTKRNKKNWNLEAMAEGPAPVELAEEVREDPEDNRVDCLVNRDGSLSRFRDYLLDEETSDMTFIVGPERVLMAAHQSIISHSSLELDRQLEKQNPEKPDIAILDISPDVWMIVLKYMYGVPIEPLLTHENILGCLKCAVRYQIWPLRDKCAYYIRSNLLLVDDNVPVSMLHSVNINEAIQLRRHIRANGGINIYTIQWSYVFDIAYHGLAPKVVRRLAILSLRNLSNVLLCDSIVAWFKEECRERRIPRNNRDLRTFLIRRLPHLNFPAMTPGEFYSCLDFCDELKLTPSQREFLREEVHERRRAVLTDNKDTQKNRRALRSSYMDAIVKAITFSCDKVIIVHGFGVPVFKGHPGEMTVVFVSKKSRLLERTISSGVRRIFSNTHDILYLFLRDPILIEAKTEYTMHIRAYNGTCTVIGDYMNEFKINEITFSFHSFQESFTHAIFMLFEDPRMFVEQNALTLLDLMAFVRRPSFSSDSSSDSLKDLLQGQVVYFYNADRKAESRA</sequence>
<protein>
    <submittedName>
        <fullName evidence="4">Putative topoisomerase top1-interacting protein btbd1</fullName>
    </submittedName>
</protein>
<accession>A0A1B0CL69</accession>
<dbReference type="InterPro" id="IPR012983">
    <property type="entry name" value="PHR"/>
</dbReference>
<dbReference type="PANTHER" id="PTHR45774:SF4">
    <property type="entry name" value="AXUNDEAD, ISOFORM F"/>
    <property type="match status" value="1"/>
</dbReference>
<dbReference type="PANTHER" id="PTHR45774">
    <property type="entry name" value="BTB/POZ DOMAIN-CONTAINING"/>
    <property type="match status" value="1"/>
</dbReference>
<dbReference type="Gene3D" id="3.30.710.10">
    <property type="entry name" value="Potassium Channel Kv1.1, Chain A"/>
    <property type="match status" value="1"/>
</dbReference>
<keyword evidence="4" id="KW-0413">Isomerase</keyword>
<dbReference type="Proteomes" id="UP000092461">
    <property type="component" value="Unassembled WGS sequence"/>
</dbReference>
<comment type="subcellular location">
    <subcellularLocation>
        <location evidence="1">Cytoplasm</location>
    </subcellularLocation>
</comment>
<organism evidence="5 6">
    <name type="scientific">Lutzomyia longipalpis</name>
    <name type="common">Sand fly</name>
    <dbReference type="NCBI Taxonomy" id="7200"/>
    <lineage>
        <taxon>Eukaryota</taxon>
        <taxon>Metazoa</taxon>
        <taxon>Ecdysozoa</taxon>
        <taxon>Arthropoda</taxon>
        <taxon>Hexapoda</taxon>
        <taxon>Insecta</taxon>
        <taxon>Pterygota</taxon>
        <taxon>Neoptera</taxon>
        <taxon>Endopterygota</taxon>
        <taxon>Diptera</taxon>
        <taxon>Nematocera</taxon>
        <taxon>Psychodoidea</taxon>
        <taxon>Psychodidae</taxon>
        <taxon>Lutzomyia</taxon>
        <taxon>Lutzomyia</taxon>
    </lineage>
</organism>
<name>A0A1B0CL69_LUTLO</name>
<dbReference type="GO" id="GO:0016853">
    <property type="term" value="F:isomerase activity"/>
    <property type="evidence" value="ECO:0007669"/>
    <property type="project" value="UniProtKB-KW"/>
</dbReference>
<dbReference type="InterPro" id="IPR038648">
    <property type="entry name" value="PHR_sf"/>
</dbReference>
<dbReference type="VEuPathDB" id="VectorBase:LLONM1_010370"/>